<evidence type="ECO:0000256" key="5">
    <source>
        <dbReference type="ARBA" id="ARBA00013125"/>
    </source>
</evidence>
<evidence type="ECO:0000256" key="1">
    <source>
        <dbReference type="ARBA" id="ARBA00000920"/>
    </source>
</evidence>
<dbReference type="SUPFAM" id="SSF51905">
    <property type="entry name" value="FAD/NAD(P)-binding domain"/>
    <property type="match status" value="1"/>
</dbReference>
<dbReference type="GO" id="GO:0050660">
    <property type="term" value="F:flavin adenine dinucleotide binding"/>
    <property type="evidence" value="ECO:0007669"/>
    <property type="project" value="InterPro"/>
</dbReference>
<feature type="domain" description="Glucose-methanol-choline oxidoreductase C-terminal" evidence="16">
    <location>
        <begin position="623"/>
        <end position="754"/>
    </location>
</feature>
<keyword evidence="7" id="KW-0812">Transmembrane</keyword>
<dbReference type="PIRSF" id="PIRSF028937">
    <property type="entry name" value="Lg_Ch_AO"/>
    <property type="match status" value="1"/>
</dbReference>
<evidence type="ECO:0000256" key="9">
    <source>
        <dbReference type="ARBA" id="ARBA00022989"/>
    </source>
</evidence>
<reference evidence="17 18" key="1">
    <citation type="submission" date="2024-04" db="EMBL/GenBank/DDBJ databases">
        <title>The reference genome of an endangered Asteraceae, Deinandra increscens subsp. villosa, native to the Central Coast of California.</title>
        <authorList>
            <person name="Guilliams M."/>
            <person name="Hasenstab-Lehman K."/>
            <person name="Meyer R."/>
            <person name="Mcevoy S."/>
        </authorList>
    </citation>
    <scope>NUCLEOTIDE SEQUENCE [LARGE SCALE GENOMIC DNA]</scope>
    <source>
        <tissue evidence="17">Leaf</tissue>
    </source>
</reference>
<evidence type="ECO:0000256" key="6">
    <source>
        <dbReference type="ARBA" id="ARBA00022630"/>
    </source>
</evidence>
<comment type="catalytic activity">
    <reaction evidence="1 12">
        <text>a long-chain primary fatty alcohol + O2 = a long-chain fatty aldehyde + H2O2</text>
        <dbReference type="Rhea" id="RHEA:22756"/>
        <dbReference type="ChEBI" id="CHEBI:15379"/>
        <dbReference type="ChEBI" id="CHEBI:16240"/>
        <dbReference type="ChEBI" id="CHEBI:17176"/>
        <dbReference type="ChEBI" id="CHEBI:77396"/>
        <dbReference type="EC" id="1.1.3.20"/>
    </reaction>
</comment>
<dbReference type="InterPro" id="IPR012400">
    <property type="entry name" value="Long_Oxdase"/>
</dbReference>
<evidence type="ECO:0000256" key="7">
    <source>
        <dbReference type="ARBA" id="ARBA00022692"/>
    </source>
</evidence>
<dbReference type="AlphaFoldDB" id="A0AAP0DBR1"/>
<keyword evidence="8 14" id="KW-0274">FAD</keyword>
<dbReference type="PANTHER" id="PTHR46056:SF4">
    <property type="entry name" value="LONG-CHAIN-ALCOHOL OXIDASE FAO4A"/>
    <property type="match status" value="1"/>
</dbReference>
<feature type="binding site" evidence="14">
    <location>
        <begin position="263"/>
        <end position="278"/>
    </location>
    <ligand>
        <name>FAD</name>
        <dbReference type="ChEBI" id="CHEBI:57692"/>
    </ligand>
</feature>
<evidence type="ECO:0000256" key="11">
    <source>
        <dbReference type="ARBA" id="ARBA00023136"/>
    </source>
</evidence>
<evidence type="ECO:0000313" key="17">
    <source>
        <dbReference type="EMBL" id="KAK9072034.1"/>
    </source>
</evidence>
<comment type="subcellular location">
    <subcellularLocation>
        <location evidence="3 12">Membrane</location>
    </subcellularLocation>
</comment>
<evidence type="ECO:0000256" key="2">
    <source>
        <dbReference type="ARBA" id="ARBA00003842"/>
    </source>
</evidence>
<organism evidence="17 18">
    <name type="scientific">Deinandra increscens subsp. villosa</name>
    <dbReference type="NCBI Taxonomy" id="3103831"/>
    <lineage>
        <taxon>Eukaryota</taxon>
        <taxon>Viridiplantae</taxon>
        <taxon>Streptophyta</taxon>
        <taxon>Embryophyta</taxon>
        <taxon>Tracheophyta</taxon>
        <taxon>Spermatophyta</taxon>
        <taxon>Magnoliopsida</taxon>
        <taxon>eudicotyledons</taxon>
        <taxon>Gunneridae</taxon>
        <taxon>Pentapetalae</taxon>
        <taxon>asterids</taxon>
        <taxon>campanulids</taxon>
        <taxon>Asterales</taxon>
        <taxon>Asteraceae</taxon>
        <taxon>Asteroideae</taxon>
        <taxon>Heliantheae alliance</taxon>
        <taxon>Madieae</taxon>
        <taxon>Madiinae</taxon>
        <taxon>Deinandra</taxon>
    </lineage>
</organism>
<accession>A0AAP0DBR1</accession>
<name>A0AAP0DBR1_9ASTR</name>
<evidence type="ECO:0000256" key="12">
    <source>
        <dbReference type="PIRNR" id="PIRNR028937"/>
    </source>
</evidence>
<dbReference type="EC" id="1.1.3.20" evidence="5 12"/>
<comment type="similarity">
    <text evidence="4 12">Belongs to the GMC oxidoreductase family.</text>
</comment>
<dbReference type="InterPro" id="IPR007867">
    <property type="entry name" value="GMC_OxRtase_C"/>
</dbReference>
<comment type="function">
    <text evidence="2 12">Long-chain fatty alcohol oxidase involved in the omega-oxidation pathway of lipid degradation.</text>
</comment>
<keyword evidence="10 12" id="KW-0560">Oxidoreductase</keyword>
<dbReference type="InterPro" id="IPR000172">
    <property type="entry name" value="GMC_OxRdtase_N"/>
</dbReference>
<dbReference type="PANTHER" id="PTHR46056">
    <property type="entry name" value="LONG-CHAIN-ALCOHOL OXIDASE"/>
    <property type="match status" value="1"/>
</dbReference>
<evidence type="ECO:0000259" key="15">
    <source>
        <dbReference type="Pfam" id="PF00732"/>
    </source>
</evidence>
<evidence type="ECO:0000256" key="3">
    <source>
        <dbReference type="ARBA" id="ARBA00004370"/>
    </source>
</evidence>
<evidence type="ECO:0000313" key="18">
    <source>
        <dbReference type="Proteomes" id="UP001408789"/>
    </source>
</evidence>
<dbReference type="Gene3D" id="3.50.50.60">
    <property type="entry name" value="FAD/NAD(P)-binding domain"/>
    <property type="match status" value="2"/>
</dbReference>
<evidence type="ECO:0000256" key="4">
    <source>
        <dbReference type="ARBA" id="ARBA00010790"/>
    </source>
</evidence>
<dbReference type="InterPro" id="IPR036188">
    <property type="entry name" value="FAD/NAD-bd_sf"/>
</dbReference>
<evidence type="ECO:0000256" key="8">
    <source>
        <dbReference type="ARBA" id="ARBA00022827"/>
    </source>
</evidence>
<evidence type="ECO:0000256" key="10">
    <source>
        <dbReference type="ARBA" id="ARBA00023002"/>
    </source>
</evidence>
<dbReference type="Pfam" id="PF00732">
    <property type="entry name" value="GMC_oxred_N"/>
    <property type="match status" value="1"/>
</dbReference>
<keyword evidence="18" id="KW-1185">Reference proteome</keyword>
<protein>
    <recommendedName>
        <fullName evidence="5 12">Long-chain-alcohol oxidase</fullName>
        <ecNumber evidence="5 12">1.1.3.20</ecNumber>
    </recommendedName>
</protein>
<dbReference type="EMBL" id="JBCNJP010000010">
    <property type="protein sequence ID" value="KAK9072034.1"/>
    <property type="molecule type" value="Genomic_DNA"/>
</dbReference>
<dbReference type="Proteomes" id="UP001408789">
    <property type="component" value="Unassembled WGS sequence"/>
</dbReference>
<proteinExistence type="inferred from homology"/>
<comment type="caution">
    <text evidence="17">The sequence shown here is derived from an EMBL/GenBank/DDBJ whole genome shotgun (WGS) entry which is preliminary data.</text>
</comment>
<sequence length="775" mass="85540">MEGKAAVDEKLLVNQGDLQNDEFFVLGIHGESSLKAKEERENDHERFLSSRETESLVALCDTFLPSINIHKDHILDDSLAQLYHTSASMNGTPDQVGMMMLLKTEHPKQLLLRFTLLLLSTWFGTLILCGKPCLSNQFPYVQKFSRVSPKKREEILVSWSLSYFFLLRMLFRTLKFVVPLAYFTQVKEKNENPSWKAIDYCGRDPDFTRQQSFNTDIVLGPLCKGIINLNKPHKVITEALQRSRLSISISPHPTNNPSMVIKCDAVVIGSGSGGGVVAGVLAKSGYKVLVLEKGNYCARTNLSLLEGPSMEEMYLGKGLLATSNMEAVILAGSTVGGGSAINWSASIKTPVHVRKEWSECYGLELFESELYEQAMNVVCERMGVQSDVTDEGFNNMVLRKGCEELGYPVENIPRNSPPDHYCGWCCLGCKDGRKKGTMETWLVDVIESGNGAILPGCEAVEVVHDRVKGRDRNRVKGVVFEFRHKDGTKGVCLVESKVTIVACGAMCTPQLLKRSGLKNPNIGTNLHIHPVAMAWGHFPSERWPEVEKKSYKGGIMTAMSTVVADFKDSGYGAVIQTPGLHPGMFSALMPWVSGFDFKTRMSKFSRTAHVFALARDKGSGEIHPKTSITYKMDITDEENLKRGLERSLRILAAAGAAEIGTHNNKGRTLNVKSASYHEFECFVRDESSRGLRDLTTPICSAHQMGSCRMGVEATGSGVNPRGETWEVEGLYVADTSVFPTALGVNPMVTVQAIAYCTAQSVLEALRRKKDTSCTI</sequence>
<keyword evidence="11 12" id="KW-0472">Membrane</keyword>
<dbReference type="GO" id="GO:0016020">
    <property type="term" value="C:membrane"/>
    <property type="evidence" value="ECO:0007669"/>
    <property type="project" value="UniProtKB-SubCell"/>
</dbReference>
<keyword evidence="6" id="KW-0285">Flavoprotein</keyword>
<keyword evidence="9" id="KW-1133">Transmembrane helix</keyword>
<evidence type="ECO:0000256" key="14">
    <source>
        <dbReference type="PIRSR" id="PIRSR028937-2"/>
    </source>
</evidence>
<feature type="domain" description="Glucose-methanol-choline oxidoreductase N-terminal" evidence="15">
    <location>
        <begin position="310"/>
        <end position="531"/>
    </location>
</feature>
<gene>
    <name evidence="17" type="ORF">SSX86_008466</name>
</gene>
<feature type="active site" description="Proton acceptor" evidence="13">
    <location>
        <position position="702"/>
    </location>
</feature>
<dbReference type="Pfam" id="PF05199">
    <property type="entry name" value="GMC_oxred_C"/>
    <property type="match status" value="1"/>
</dbReference>
<evidence type="ECO:0000259" key="16">
    <source>
        <dbReference type="Pfam" id="PF05199"/>
    </source>
</evidence>
<evidence type="ECO:0000256" key="13">
    <source>
        <dbReference type="PIRSR" id="PIRSR028937-1"/>
    </source>
</evidence>
<dbReference type="GO" id="GO:0046577">
    <property type="term" value="F:long-chain-alcohol oxidase activity"/>
    <property type="evidence" value="ECO:0007669"/>
    <property type="project" value="UniProtKB-EC"/>
</dbReference>